<gene>
    <name evidence="3" type="ORF">GCM10010280_47230</name>
</gene>
<evidence type="ECO:0000259" key="2">
    <source>
        <dbReference type="PROSITE" id="PS51819"/>
    </source>
</evidence>
<reference evidence="3" key="2">
    <citation type="submission" date="2020-09" db="EMBL/GenBank/DDBJ databases">
        <authorList>
            <person name="Sun Q."/>
            <person name="Ohkuma M."/>
        </authorList>
    </citation>
    <scope>NUCLEOTIDE SEQUENCE</scope>
    <source>
        <strain evidence="3">JCM 4403</strain>
    </source>
</reference>
<protein>
    <recommendedName>
        <fullName evidence="2">VOC domain-containing protein</fullName>
    </recommendedName>
</protein>
<sequence>MRSRTSAAPEGYTTVAPWVVTDDTGAFLDFVTEAFGGEEIGRVPTEDGSIGHGEIRVGDTVVLAFDRRPDWPATPSLLRVFVPDADAAVTRALAAGGVVVTPLSDNAFGQRGARVKDPFGNIWWVIAHVEDVSEEEMWKRLQEPGYAEGMRVAQATLDAELTGRLHGRSSAPVRTGPVTGGGTSPTGCPPPPRHPGTGRGVPAVRLSRDR</sequence>
<dbReference type="PROSITE" id="PS51819">
    <property type="entry name" value="VOC"/>
    <property type="match status" value="1"/>
</dbReference>
<feature type="domain" description="VOC" evidence="2">
    <location>
        <begin position="11"/>
        <end position="128"/>
    </location>
</feature>
<keyword evidence="4" id="KW-1185">Reference proteome</keyword>
<reference evidence="3" key="1">
    <citation type="journal article" date="2014" name="Int. J. Syst. Evol. Microbiol.">
        <title>Complete genome sequence of Corynebacterium casei LMG S-19264T (=DSM 44701T), isolated from a smear-ripened cheese.</title>
        <authorList>
            <consortium name="US DOE Joint Genome Institute (JGI-PGF)"/>
            <person name="Walter F."/>
            <person name="Albersmeier A."/>
            <person name="Kalinowski J."/>
            <person name="Ruckert C."/>
        </authorList>
    </citation>
    <scope>NUCLEOTIDE SEQUENCE</scope>
    <source>
        <strain evidence="3">JCM 4403</strain>
    </source>
</reference>
<dbReference type="Gene3D" id="3.30.720.110">
    <property type="match status" value="1"/>
</dbReference>
<dbReference type="Proteomes" id="UP000656732">
    <property type="component" value="Unassembled WGS sequence"/>
</dbReference>
<evidence type="ECO:0000313" key="3">
    <source>
        <dbReference type="EMBL" id="GGQ94293.1"/>
    </source>
</evidence>
<dbReference type="InterPro" id="IPR037523">
    <property type="entry name" value="VOC_core"/>
</dbReference>
<dbReference type="AlphaFoldDB" id="A0A918BWN0"/>
<dbReference type="PANTHER" id="PTHR34109">
    <property type="entry name" value="BNAUNNG04460D PROTEIN-RELATED"/>
    <property type="match status" value="1"/>
</dbReference>
<dbReference type="CDD" id="cd07246">
    <property type="entry name" value="VOC_like"/>
    <property type="match status" value="1"/>
</dbReference>
<dbReference type="InterPro" id="IPR029068">
    <property type="entry name" value="Glyas_Bleomycin-R_OHBP_Dase"/>
</dbReference>
<accession>A0A918BWN0</accession>
<dbReference type="Gene3D" id="3.30.720.120">
    <property type="match status" value="1"/>
</dbReference>
<evidence type="ECO:0000256" key="1">
    <source>
        <dbReference type="SAM" id="MobiDB-lite"/>
    </source>
</evidence>
<proteinExistence type="predicted"/>
<organism evidence="3 4">
    <name type="scientific">Streptomyces pilosus</name>
    <dbReference type="NCBI Taxonomy" id="28893"/>
    <lineage>
        <taxon>Bacteria</taxon>
        <taxon>Bacillati</taxon>
        <taxon>Actinomycetota</taxon>
        <taxon>Actinomycetes</taxon>
        <taxon>Kitasatosporales</taxon>
        <taxon>Streptomycetaceae</taxon>
        <taxon>Streptomyces</taxon>
    </lineage>
</organism>
<feature type="region of interest" description="Disordered" evidence="1">
    <location>
        <begin position="163"/>
        <end position="210"/>
    </location>
</feature>
<dbReference type="EMBL" id="BMTU01000010">
    <property type="protein sequence ID" value="GGQ94293.1"/>
    <property type="molecule type" value="Genomic_DNA"/>
</dbReference>
<comment type="caution">
    <text evidence="3">The sequence shown here is derived from an EMBL/GenBank/DDBJ whole genome shotgun (WGS) entry which is preliminary data.</text>
</comment>
<dbReference type="SUPFAM" id="SSF54593">
    <property type="entry name" value="Glyoxalase/Bleomycin resistance protein/Dihydroxybiphenyl dioxygenase"/>
    <property type="match status" value="1"/>
</dbReference>
<dbReference type="PANTHER" id="PTHR34109:SF1">
    <property type="entry name" value="VOC DOMAIN-CONTAINING PROTEIN"/>
    <property type="match status" value="1"/>
</dbReference>
<dbReference type="InterPro" id="IPR004360">
    <property type="entry name" value="Glyas_Fos-R_dOase_dom"/>
</dbReference>
<dbReference type="Pfam" id="PF00903">
    <property type="entry name" value="Glyoxalase"/>
    <property type="match status" value="1"/>
</dbReference>
<name>A0A918BWN0_9ACTN</name>
<evidence type="ECO:0000313" key="4">
    <source>
        <dbReference type="Proteomes" id="UP000656732"/>
    </source>
</evidence>